<feature type="compositionally biased region" description="Basic and acidic residues" evidence="1">
    <location>
        <begin position="41"/>
        <end position="59"/>
    </location>
</feature>
<sequence length="97" mass="11232">MELCIFKPPTSIMMMGFGLSEERSDPIIECKFFLDGKEDKFTGRQSKKKDGNCDREGRRGKGQHKHHFSQIEQQSKQAMRGHMKESRPVYIGCNTIH</sequence>
<protein>
    <submittedName>
        <fullName evidence="2">Uncharacterized protein</fullName>
    </submittedName>
</protein>
<dbReference type="KEGG" id="qsa:O6P43_013484"/>
<evidence type="ECO:0000313" key="2">
    <source>
        <dbReference type="EMBL" id="KAJ7963543.1"/>
    </source>
</evidence>
<dbReference type="AlphaFoldDB" id="A0AAD7LSS1"/>
<feature type="region of interest" description="Disordered" evidence="1">
    <location>
        <begin position="41"/>
        <end position="84"/>
    </location>
</feature>
<evidence type="ECO:0000313" key="3">
    <source>
        <dbReference type="Proteomes" id="UP001163823"/>
    </source>
</evidence>
<comment type="caution">
    <text evidence="2">The sequence shown here is derived from an EMBL/GenBank/DDBJ whole genome shotgun (WGS) entry which is preliminary data.</text>
</comment>
<reference evidence="2" key="1">
    <citation type="journal article" date="2023" name="Science">
        <title>Elucidation of the pathway for biosynthesis of saponin adjuvants from the soapbark tree.</title>
        <authorList>
            <person name="Reed J."/>
            <person name="Orme A."/>
            <person name="El-Demerdash A."/>
            <person name="Owen C."/>
            <person name="Martin L.B.B."/>
            <person name="Misra R.C."/>
            <person name="Kikuchi S."/>
            <person name="Rejzek M."/>
            <person name="Martin A.C."/>
            <person name="Harkess A."/>
            <person name="Leebens-Mack J."/>
            <person name="Louveau T."/>
            <person name="Stephenson M.J."/>
            <person name="Osbourn A."/>
        </authorList>
    </citation>
    <scope>NUCLEOTIDE SEQUENCE</scope>
    <source>
        <strain evidence="2">S10</strain>
    </source>
</reference>
<keyword evidence="3" id="KW-1185">Reference proteome</keyword>
<dbReference type="Proteomes" id="UP001163823">
    <property type="component" value="Chromosome 6"/>
</dbReference>
<dbReference type="EMBL" id="JARAOO010000006">
    <property type="protein sequence ID" value="KAJ7963543.1"/>
    <property type="molecule type" value="Genomic_DNA"/>
</dbReference>
<gene>
    <name evidence="2" type="ORF">O6P43_013484</name>
</gene>
<organism evidence="2 3">
    <name type="scientific">Quillaja saponaria</name>
    <name type="common">Soap bark tree</name>
    <dbReference type="NCBI Taxonomy" id="32244"/>
    <lineage>
        <taxon>Eukaryota</taxon>
        <taxon>Viridiplantae</taxon>
        <taxon>Streptophyta</taxon>
        <taxon>Embryophyta</taxon>
        <taxon>Tracheophyta</taxon>
        <taxon>Spermatophyta</taxon>
        <taxon>Magnoliopsida</taxon>
        <taxon>eudicotyledons</taxon>
        <taxon>Gunneridae</taxon>
        <taxon>Pentapetalae</taxon>
        <taxon>rosids</taxon>
        <taxon>fabids</taxon>
        <taxon>Fabales</taxon>
        <taxon>Quillajaceae</taxon>
        <taxon>Quillaja</taxon>
    </lineage>
</organism>
<proteinExistence type="predicted"/>
<evidence type="ECO:0000256" key="1">
    <source>
        <dbReference type="SAM" id="MobiDB-lite"/>
    </source>
</evidence>
<name>A0AAD7LSS1_QUISA</name>
<accession>A0AAD7LSS1</accession>